<protein>
    <recommendedName>
        <fullName evidence="1">Putative restriction endonuclease domain-containing protein</fullName>
    </recommendedName>
</protein>
<name>K9W9P9_9CYAN</name>
<dbReference type="HOGENOM" id="CLU_112364_0_0_3"/>
<gene>
    <name evidence="2" type="ORF">Mic7113_1185</name>
</gene>
<evidence type="ECO:0000313" key="2">
    <source>
        <dbReference type="EMBL" id="AFZ17075.1"/>
    </source>
</evidence>
<dbReference type="OrthoDB" id="459822at2"/>
<dbReference type="Gene3D" id="3.90.1570.10">
    <property type="entry name" value="tt1808, chain A"/>
    <property type="match status" value="1"/>
</dbReference>
<proteinExistence type="predicted"/>
<dbReference type="InterPro" id="IPR008538">
    <property type="entry name" value="Uma2"/>
</dbReference>
<dbReference type="STRING" id="1173027.Mic7113_1185"/>
<dbReference type="RefSeq" id="WP_015181235.1">
    <property type="nucleotide sequence ID" value="NC_019738.1"/>
</dbReference>
<dbReference type="AlphaFoldDB" id="K9W9P9"/>
<dbReference type="InterPro" id="IPR012296">
    <property type="entry name" value="Nuclease_put_TT1808"/>
</dbReference>
<organism evidence="2 3">
    <name type="scientific">Allocoleopsis franciscana PCC 7113</name>
    <dbReference type="NCBI Taxonomy" id="1173027"/>
    <lineage>
        <taxon>Bacteria</taxon>
        <taxon>Bacillati</taxon>
        <taxon>Cyanobacteriota</taxon>
        <taxon>Cyanophyceae</taxon>
        <taxon>Coleofasciculales</taxon>
        <taxon>Coleofasciculaceae</taxon>
        <taxon>Allocoleopsis</taxon>
        <taxon>Allocoleopsis franciscana</taxon>
    </lineage>
</organism>
<dbReference type="PANTHER" id="PTHR35400:SF1">
    <property type="entry name" value="SLR1083 PROTEIN"/>
    <property type="match status" value="1"/>
</dbReference>
<dbReference type="InterPro" id="IPR011335">
    <property type="entry name" value="Restrct_endonuc-II-like"/>
</dbReference>
<reference evidence="2 3" key="1">
    <citation type="submission" date="2012-06" db="EMBL/GenBank/DDBJ databases">
        <title>Finished chromosome of genome of Microcoleus sp. PCC 7113.</title>
        <authorList>
            <consortium name="US DOE Joint Genome Institute"/>
            <person name="Gugger M."/>
            <person name="Coursin T."/>
            <person name="Rippka R."/>
            <person name="Tandeau De Marsac N."/>
            <person name="Huntemann M."/>
            <person name="Wei C.-L."/>
            <person name="Han J."/>
            <person name="Detter J.C."/>
            <person name="Han C."/>
            <person name="Tapia R."/>
            <person name="Chen A."/>
            <person name="Kyrpides N."/>
            <person name="Mavromatis K."/>
            <person name="Markowitz V."/>
            <person name="Szeto E."/>
            <person name="Ivanova N."/>
            <person name="Pagani I."/>
            <person name="Pati A."/>
            <person name="Goodwin L."/>
            <person name="Nordberg H.P."/>
            <person name="Cantor M.N."/>
            <person name="Hua S.X."/>
            <person name="Woyke T."/>
            <person name="Kerfeld C.A."/>
        </authorList>
    </citation>
    <scope>NUCLEOTIDE SEQUENCE [LARGE SCALE GENOMIC DNA]</scope>
    <source>
        <strain evidence="2 3">PCC 7113</strain>
    </source>
</reference>
<dbReference type="PATRIC" id="fig|1173027.3.peg.1305"/>
<dbReference type="eggNOG" id="COG4636">
    <property type="taxonomic scope" value="Bacteria"/>
</dbReference>
<dbReference type="EMBL" id="CP003630">
    <property type="protein sequence ID" value="AFZ17075.1"/>
    <property type="molecule type" value="Genomic_DNA"/>
</dbReference>
<evidence type="ECO:0000313" key="3">
    <source>
        <dbReference type="Proteomes" id="UP000010471"/>
    </source>
</evidence>
<keyword evidence="3" id="KW-1185">Reference proteome</keyword>
<feature type="domain" description="Putative restriction endonuclease" evidence="1">
    <location>
        <begin position="19"/>
        <end position="195"/>
    </location>
</feature>
<dbReference type="Pfam" id="PF05685">
    <property type="entry name" value="Uma2"/>
    <property type="match status" value="1"/>
</dbReference>
<sequence length="213" mass="24229">MSQLQAKLPTDTWVNATWDEYIKAISNPTYENARGYYYNGRMRLEMSALGNPHSRDHFIVIAAIALFTSIRGIDLDGHDNCTYRKTGCAEAQPDVSFYVGANAETVPWEVTIIDLDTYSPPDLVIEVAYSSLADDKGEKRLLYESLGVREYWIIDVQNVQVIAFEIQNRGSRRIDESQVLPGLEMAVLEEAFRRSRQMNHGKVSAWLLSQFQV</sequence>
<dbReference type="CDD" id="cd06260">
    <property type="entry name" value="DUF820-like"/>
    <property type="match status" value="1"/>
</dbReference>
<dbReference type="PANTHER" id="PTHR35400">
    <property type="entry name" value="SLR1083 PROTEIN"/>
    <property type="match status" value="1"/>
</dbReference>
<evidence type="ECO:0000259" key="1">
    <source>
        <dbReference type="Pfam" id="PF05685"/>
    </source>
</evidence>
<accession>K9W9P9</accession>
<dbReference type="Proteomes" id="UP000010471">
    <property type="component" value="Chromosome"/>
</dbReference>
<dbReference type="KEGG" id="mic:Mic7113_1185"/>
<dbReference type="SUPFAM" id="SSF52980">
    <property type="entry name" value="Restriction endonuclease-like"/>
    <property type="match status" value="1"/>
</dbReference>